<dbReference type="GO" id="GO:0020037">
    <property type="term" value="F:heme binding"/>
    <property type="evidence" value="ECO:0007669"/>
    <property type="project" value="InterPro"/>
</dbReference>
<name>A0A078MSZ6_9MICC</name>
<evidence type="ECO:0000313" key="9">
    <source>
        <dbReference type="EMBL" id="CEA09435.1"/>
    </source>
</evidence>
<proteinExistence type="inferred from homology"/>
<dbReference type="PATRIC" id="fig|1461584.3.peg.2779"/>
<evidence type="ECO:0000256" key="4">
    <source>
        <dbReference type="ARBA" id="ARBA00022723"/>
    </source>
</evidence>
<organism evidence="9">
    <name type="scientific">Arthrobacter saudimassiliensis</name>
    <dbReference type="NCBI Taxonomy" id="1461584"/>
    <lineage>
        <taxon>Bacteria</taxon>
        <taxon>Bacillati</taxon>
        <taxon>Actinomycetota</taxon>
        <taxon>Actinomycetes</taxon>
        <taxon>Micrococcales</taxon>
        <taxon>Micrococcaceae</taxon>
        <taxon>Arthrobacter</taxon>
    </lineage>
</organism>
<dbReference type="InterPro" id="IPR001128">
    <property type="entry name" value="Cyt_P450"/>
</dbReference>
<dbReference type="GO" id="GO:0016125">
    <property type="term" value="P:sterol metabolic process"/>
    <property type="evidence" value="ECO:0007669"/>
    <property type="project" value="TreeGrafter"/>
</dbReference>
<dbReference type="PRINTS" id="PR00463">
    <property type="entry name" value="EP450I"/>
</dbReference>
<evidence type="ECO:0000256" key="8">
    <source>
        <dbReference type="PIRSR" id="PIRSR602401-1"/>
    </source>
</evidence>
<reference evidence="9" key="1">
    <citation type="submission" date="2014-07" db="EMBL/GenBank/DDBJ databases">
        <authorList>
            <person name="Urmite Genomes Urmite Genomes"/>
        </authorList>
    </citation>
    <scope>NUCLEOTIDE SEQUENCE</scope>
    <source>
        <strain evidence="9">11W110_air</strain>
    </source>
</reference>
<keyword evidence="7" id="KW-0503">Monooxygenase</keyword>
<dbReference type="CDD" id="cd11067">
    <property type="entry name" value="CYP152"/>
    <property type="match status" value="1"/>
</dbReference>
<dbReference type="GO" id="GO:0005506">
    <property type="term" value="F:iron ion binding"/>
    <property type="evidence" value="ECO:0007669"/>
    <property type="project" value="InterPro"/>
</dbReference>
<dbReference type="SUPFAM" id="SSF48264">
    <property type="entry name" value="Cytochrome P450"/>
    <property type="match status" value="1"/>
</dbReference>
<keyword evidence="4 8" id="KW-0479">Metal-binding</keyword>
<protein>
    <submittedName>
        <fullName evidence="9">Fatty-acid peroxygenase</fullName>
    </submittedName>
</protein>
<keyword evidence="6 8" id="KW-0408">Iron</keyword>
<evidence type="ECO:0000256" key="2">
    <source>
        <dbReference type="ARBA" id="ARBA00010617"/>
    </source>
</evidence>
<dbReference type="GO" id="GO:0016705">
    <property type="term" value="F:oxidoreductase activity, acting on paired donors, with incorporation or reduction of molecular oxygen"/>
    <property type="evidence" value="ECO:0007669"/>
    <property type="project" value="InterPro"/>
</dbReference>
<evidence type="ECO:0000256" key="3">
    <source>
        <dbReference type="ARBA" id="ARBA00022617"/>
    </source>
</evidence>
<accession>A0A078MSZ6</accession>
<dbReference type="InterPro" id="IPR002401">
    <property type="entry name" value="Cyt_P450_E_grp-I"/>
</dbReference>
<dbReference type="Gene3D" id="1.10.630.10">
    <property type="entry name" value="Cytochrome P450"/>
    <property type="match status" value="1"/>
</dbReference>
<evidence type="ECO:0000256" key="1">
    <source>
        <dbReference type="ARBA" id="ARBA00001971"/>
    </source>
</evidence>
<dbReference type="PANTHER" id="PTHR24286:SF24">
    <property type="entry name" value="LANOSTEROL 14-ALPHA DEMETHYLASE"/>
    <property type="match status" value="1"/>
</dbReference>
<feature type="binding site" description="axial binding residue" evidence="8">
    <location>
        <position position="363"/>
    </location>
    <ligand>
        <name>heme</name>
        <dbReference type="ChEBI" id="CHEBI:30413"/>
    </ligand>
    <ligandPart>
        <name>Fe</name>
        <dbReference type="ChEBI" id="CHEBI:18248"/>
    </ligandPart>
</feature>
<dbReference type="GO" id="GO:0004497">
    <property type="term" value="F:monooxygenase activity"/>
    <property type="evidence" value="ECO:0007669"/>
    <property type="project" value="UniProtKB-KW"/>
</dbReference>
<sequence>MTVPKLRTPDSSAAFLREGYTFISARCDRLGTDIFRTRIAGRPVVCMRGAEAAQVFYDGGRFTRKGALPPTVVHLLQDKGSVQTLDGAAHRHRKAMFLAMMGPEAVTRLREIFVRTWKRRVDSWGVDPVVLHGEAHWILTAAAAEWAGVPLADSEVDARAPEFALMVNQAGSFGPKNWWAQLRRRRTEKWARGIIADLRAGRRRAPADSPAALIAAQTGDDGAPLSEDVAAVELLNVIRPIVAVARFIAFAATALVEHPQWAAAFASGDAERLQDLKPFAQEVRRYYPFFPAVAGVATTTFSWGGHTFKPGTWAMLDLYGTNHDARIWPDPQAFRPERFRSWDDNPYRLVPQGGGQVESGHRCPGEAITLALVEEATRLLAEGRYRVPAQDLTVPLTQLPSIPRSGVILQAAG</sequence>
<dbReference type="AlphaFoldDB" id="A0A078MSZ6"/>
<evidence type="ECO:0000256" key="6">
    <source>
        <dbReference type="ARBA" id="ARBA00023004"/>
    </source>
</evidence>
<comment type="similarity">
    <text evidence="2">Belongs to the cytochrome P450 family.</text>
</comment>
<keyword evidence="5" id="KW-0560">Oxidoreductase</keyword>
<comment type="cofactor">
    <cofactor evidence="1 8">
        <name>heme</name>
        <dbReference type="ChEBI" id="CHEBI:30413"/>
    </cofactor>
</comment>
<keyword evidence="3 8" id="KW-0349">Heme</keyword>
<evidence type="ECO:0000256" key="7">
    <source>
        <dbReference type="ARBA" id="ARBA00023033"/>
    </source>
</evidence>
<dbReference type="InterPro" id="IPR036396">
    <property type="entry name" value="Cyt_P450_sf"/>
</dbReference>
<dbReference type="PANTHER" id="PTHR24286">
    <property type="entry name" value="CYTOCHROME P450 26"/>
    <property type="match status" value="1"/>
</dbReference>
<dbReference type="EMBL" id="LN483072">
    <property type="protein sequence ID" value="CEA09435.1"/>
    <property type="molecule type" value="Genomic_DNA"/>
</dbReference>
<evidence type="ECO:0000256" key="5">
    <source>
        <dbReference type="ARBA" id="ARBA00023002"/>
    </source>
</evidence>
<dbReference type="Pfam" id="PF00067">
    <property type="entry name" value="p450"/>
    <property type="match status" value="1"/>
</dbReference>
<gene>
    <name evidence="9" type="primary">cypC</name>
    <name evidence="9" type="ORF">BN1051_02805</name>
</gene>